<feature type="chain" id="PRO_5038324749" description="Glutamate receptor 1" evidence="21">
    <location>
        <begin position="28"/>
        <end position="976"/>
    </location>
</feature>
<dbReference type="Pfam" id="PF00060">
    <property type="entry name" value="Lig_chan"/>
    <property type="match status" value="1"/>
</dbReference>
<dbReference type="SMART" id="SM00918">
    <property type="entry name" value="Lig_chan-Glu_bd"/>
    <property type="match status" value="1"/>
</dbReference>
<evidence type="ECO:0000256" key="6">
    <source>
        <dbReference type="ARBA" id="ARBA00022989"/>
    </source>
</evidence>
<dbReference type="EMBL" id="SDOV01000001">
    <property type="protein sequence ID" value="KAH7645217.1"/>
    <property type="molecule type" value="Genomic_DNA"/>
</dbReference>
<feature type="binding site" evidence="17">
    <location>
        <position position="773"/>
    </location>
    <ligand>
        <name>L-glutamate</name>
        <dbReference type="ChEBI" id="CHEBI:29985"/>
    </ligand>
</feature>
<feature type="site" description="Interaction with the cone snail toxin Con-ikot-ikot" evidence="18">
    <location>
        <position position="730"/>
    </location>
</feature>
<keyword evidence="9 20" id="KW-0472">Membrane</keyword>
<keyword evidence="10 24" id="KW-0675">Receptor</keyword>
<feature type="signal peptide" evidence="21">
    <location>
        <begin position="1"/>
        <end position="27"/>
    </location>
</feature>
<dbReference type="PANTHER" id="PTHR18966">
    <property type="entry name" value="IONOTROPIC GLUTAMATE RECEPTOR"/>
    <property type="match status" value="1"/>
</dbReference>
<comment type="similarity">
    <text evidence="1">Belongs to the glutamate-gated ion channel (TC 1.A.10.1) family.</text>
</comment>
<evidence type="ECO:0000259" key="23">
    <source>
        <dbReference type="SMART" id="SM00918"/>
    </source>
</evidence>
<dbReference type="EMBL" id="ASGP02000007">
    <property type="protein sequence ID" value="KAH9498001.1"/>
    <property type="molecule type" value="Genomic_DNA"/>
</dbReference>
<evidence type="ECO:0000256" key="19">
    <source>
        <dbReference type="PIRSR" id="PIRSR601508-3"/>
    </source>
</evidence>
<keyword evidence="2" id="KW-0813">Transport</keyword>
<evidence type="ECO:0000256" key="17">
    <source>
        <dbReference type="PIRSR" id="PIRSR601508-1"/>
    </source>
</evidence>
<feature type="domain" description="Ionotropic glutamate receptor L-glutamate and glycine-binding" evidence="23">
    <location>
        <begin position="478"/>
        <end position="542"/>
    </location>
</feature>
<evidence type="ECO:0000256" key="18">
    <source>
        <dbReference type="PIRSR" id="PIRSR601508-2"/>
    </source>
</evidence>
<keyword evidence="19" id="KW-1015">Disulfide bond</keyword>
<dbReference type="SUPFAM" id="SSF53850">
    <property type="entry name" value="Periplasmic binding protein-like II"/>
    <property type="match status" value="1"/>
</dbReference>
<keyword evidence="4 20" id="KW-0812">Transmembrane</keyword>
<dbReference type="Pfam" id="PF01094">
    <property type="entry name" value="ANF_receptor"/>
    <property type="match status" value="1"/>
</dbReference>
<reference evidence="25" key="1">
    <citation type="submission" date="2013-05" db="EMBL/GenBank/DDBJ databases">
        <authorList>
            <person name="Yim A.K.Y."/>
            <person name="Chan T.F."/>
            <person name="Ji K.M."/>
            <person name="Liu X.Y."/>
            <person name="Zhou J.W."/>
            <person name="Li R.Q."/>
            <person name="Yang K.Y."/>
            <person name="Li J."/>
            <person name="Li M."/>
            <person name="Law P.T.W."/>
            <person name="Wu Y.L."/>
            <person name="Cai Z.L."/>
            <person name="Qin H."/>
            <person name="Bao Y."/>
            <person name="Leung R.K.K."/>
            <person name="Ng P.K.S."/>
            <person name="Zou J."/>
            <person name="Zhong X.J."/>
            <person name="Ran P.X."/>
            <person name="Zhong N.S."/>
            <person name="Liu Z.G."/>
            <person name="Tsui S.K.W."/>
        </authorList>
    </citation>
    <scope>NUCLEOTIDE SEQUENCE</scope>
    <source>
        <strain evidence="25">Derf</strain>
        <tissue evidence="25">Whole organism</tissue>
    </source>
</reference>
<proteinExistence type="inferred from homology"/>
<dbReference type="InterPro" id="IPR001508">
    <property type="entry name" value="Iono_Glu_rcpt_met"/>
</dbReference>
<evidence type="ECO:0000313" key="26">
    <source>
        <dbReference type="Proteomes" id="UP000790347"/>
    </source>
</evidence>
<feature type="transmembrane region" description="Helical" evidence="20">
    <location>
        <begin position="858"/>
        <end position="885"/>
    </location>
</feature>
<evidence type="ECO:0000256" key="13">
    <source>
        <dbReference type="ARBA" id="ARBA00023286"/>
    </source>
</evidence>
<evidence type="ECO:0000256" key="12">
    <source>
        <dbReference type="ARBA" id="ARBA00023257"/>
    </source>
</evidence>
<evidence type="ECO:0000256" key="11">
    <source>
        <dbReference type="ARBA" id="ARBA00023180"/>
    </source>
</evidence>
<reference evidence="25" key="4">
    <citation type="journal article" date="2022" name="Res Sq">
        <title>Comparative Genomics Reveals Insights into the Divergent Evolution of Astigmatic Mites and Household Pest Adaptations.</title>
        <authorList>
            <person name="Xiong Q."/>
            <person name="Wan A.T.-Y."/>
            <person name="Liu X.-Y."/>
            <person name="Fung C.S.-H."/>
            <person name="Xiao X."/>
            <person name="Malainual N."/>
            <person name="Hou J."/>
            <person name="Wang L."/>
            <person name="Wang M."/>
            <person name="Yang K."/>
            <person name="Cui Y."/>
            <person name="Leung E."/>
            <person name="Nong W."/>
            <person name="Shin S.-K."/>
            <person name="Au S."/>
            <person name="Jeong K.Y."/>
            <person name="Chew F.T."/>
            <person name="Hui J."/>
            <person name="Leung T.F."/>
            <person name="Tungtrongchitr A."/>
            <person name="Zhong N."/>
            <person name="Liu Z."/>
            <person name="Tsui S."/>
        </authorList>
    </citation>
    <scope>NUCLEOTIDE SEQUENCE</scope>
    <source>
        <strain evidence="25">Derf</strain>
        <tissue evidence="25">Whole organism</tissue>
    </source>
</reference>
<sequence>MNKVRSICPSIFRLLLLQLIIIGYQRQHNHVYGLLPNVVKIGGLFENGDELVEMAFRDAVARINSDETLLPQTRIEPIIERLEPCDSFQASKRVCSLLRQGVATIFGPQSVETTAHVQSTCDVLHMPHMETTQWNFKFDDPPFHHSVNLFPHPIGLGNAFRDLITLKNWKSFAILYEENEALVRMQEILKDPALNEKRIVVRQFPSDEYRTTFKELHKLAIRNIIVDVPHEHILTVLKHAQQVDMLSAYHNYFFISLDVHTVDLEEFQYSGLNISGFSLVDLTSKEVTEIVHKFQQQHLQDGILDDVTANTRYHWNSLDTNMINIGQQQQQQTIDNTIYRMVSSNNFTTEIALVYDAVRLFAQTLYEIDKNGQHFQQPEDISCENEKVWKFGTVMSNYMRNIQMDGITGPIKFDSTGSRSEFKLQLLELTREGLKHVGDWQPQEKITFMSNYTKAMTEIYRESLRNKTLTIVTIGGEPYCMEVDDAENRTGNDRFEGYSVDLIKEIADLLEFKYTIKLVEDGVYGKRNERGEWNGMIRELIEGKADMAIADLTITYEREAAVDFTMPFMSLGIGILYKRQKKEPPTLFSFMSPLAMDVWVYLMTSFLGVTLFLFFVARFSPYEWVNPHPCNKDPIELKNNFSMKNTLWFTIGCLMQQGCDIMPRSLSTRVLAASWWFFILILVSSYTANLAAFLTVERMVNPIESAEDLSKQTKIPYGCLKSGSTEAFFRSSNFSTYARMWSFMESYRPSVFVESNKKGVDRVEKGNYAFLMESTTIEYIVERKCDLFQVGSLLDSKGYGIATPPDSPYRSIVSDAILKLQEEGKLLMLKNRWWSGKGKCGGQKETQKVSVSASELGLANVGGVFVVLAAGSIIAIIICIGEFIWKMGNIPRSEREHIGIELLREIKYVICCYGNTRPIRKVYDWDPTRSLIIEPTLTGGAHNIGGIGDTGIAHPGQRQYSFPVDDEKNEYLFGTK</sequence>
<feature type="binding site" evidence="17">
    <location>
        <position position="724"/>
    </location>
    <ligand>
        <name>L-glutamate</name>
        <dbReference type="ChEBI" id="CHEBI:29985"/>
    </ligand>
</feature>
<dbReference type="InterPro" id="IPR028082">
    <property type="entry name" value="Peripla_BP_I"/>
</dbReference>
<dbReference type="CDD" id="cd06382">
    <property type="entry name" value="PBP1_iGluR_Kainate"/>
    <property type="match status" value="1"/>
</dbReference>
<dbReference type="GO" id="GO:0004970">
    <property type="term" value="F:glutamate-gated receptor activity"/>
    <property type="evidence" value="ECO:0007669"/>
    <property type="project" value="UniProtKB-ARBA"/>
</dbReference>
<dbReference type="Gene3D" id="1.10.287.70">
    <property type="match status" value="1"/>
</dbReference>
<keyword evidence="26" id="KW-1185">Reference proteome</keyword>
<dbReference type="GO" id="GO:0045211">
    <property type="term" value="C:postsynaptic membrane"/>
    <property type="evidence" value="ECO:0007669"/>
    <property type="project" value="UniProtKB-SubCell"/>
</dbReference>
<evidence type="ECO:0000256" key="20">
    <source>
        <dbReference type="SAM" id="Phobius"/>
    </source>
</evidence>
<dbReference type="SUPFAM" id="SSF53822">
    <property type="entry name" value="Periplasmic binding protein-like I"/>
    <property type="match status" value="1"/>
</dbReference>
<keyword evidence="12" id="KW-0628">Postsynaptic cell membrane</keyword>
<dbReference type="Gene3D" id="3.40.50.2300">
    <property type="match status" value="2"/>
</dbReference>
<evidence type="ECO:0000256" key="10">
    <source>
        <dbReference type="ARBA" id="ARBA00023170"/>
    </source>
</evidence>
<keyword evidence="6 20" id="KW-1133">Transmembrane helix</keyword>
<dbReference type="GO" id="GO:0008328">
    <property type="term" value="C:ionotropic glutamate receptor complex"/>
    <property type="evidence" value="ECO:0007669"/>
    <property type="project" value="UniProtKB-ARBA"/>
</dbReference>
<evidence type="ECO:0000313" key="25">
    <source>
        <dbReference type="EMBL" id="KAH9498001.1"/>
    </source>
</evidence>
<keyword evidence="11" id="KW-0325">Glycoprotein</keyword>
<keyword evidence="13" id="KW-1071">Ligand-gated ion channel</keyword>
<evidence type="ECO:0000256" key="3">
    <source>
        <dbReference type="ARBA" id="ARBA00022475"/>
    </source>
</evidence>
<evidence type="ECO:0000256" key="14">
    <source>
        <dbReference type="ARBA" id="ARBA00023303"/>
    </source>
</evidence>
<evidence type="ECO:0000256" key="7">
    <source>
        <dbReference type="ARBA" id="ARBA00023018"/>
    </source>
</evidence>
<feature type="transmembrane region" description="Helical" evidence="20">
    <location>
        <begin position="560"/>
        <end position="577"/>
    </location>
</feature>
<dbReference type="FunFam" id="1.10.287.70:FF:000064">
    <property type="entry name" value="Glutamate receptor ionotropic, kainate"/>
    <property type="match status" value="1"/>
</dbReference>
<evidence type="ECO:0000256" key="1">
    <source>
        <dbReference type="ARBA" id="ARBA00008685"/>
    </source>
</evidence>
<feature type="binding site" evidence="17">
    <location>
        <position position="725"/>
    </location>
    <ligand>
        <name>L-glutamate</name>
        <dbReference type="ChEBI" id="CHEBI:29985"/>
    </ligand>
</feature>
<name>A0A922KW66_DERFA</name>
<evidence type="ECO:0000256" key="8">
    <source>
        <dbReference type="ARBA" id="ARBA00023065"/>
    </source>
</evidence>
<organism evidence="25 26">
    <name type="scientific">Dermatophagoides farinae</name>
    <name type="common">American house dust mite</name>
    <dbReference type="NCBI Taxonomy" id="6954"/>
    <lineage>
        <taxon>Eukaryota</taxon>
        <taxon>Metazoa</taxon>
        <taxon>Ecdysozoa</taxon>
        <taxon>Arthropoda</taxon>
        <taxon>Chelicerata</taxon>
        <taxon>Arachnida</taxon>
        <taxon>Acari</taxon>
        <taxon>Acariformes</taxon>
        <taxon>Sarcoptiformes</taxon>
        <taxon>Astigmata</taxon>
        <taxon>Psoroptidia</taxon>
        <taxon>Analgoidea</taxon>
        <taxon>Pyroglyphidae</taxon>
        <taxon>Dermatophagoidinae</taxon>
        <taxon>Dermatophagoides</taxon>
    </lineage>
</organism>
<dbReference type="InterPro" id="IPR015683">
    <property type="entry name" value="Ionotropic_Glu_rcpt"/>
</dbReference>
<evidence type="ECO:0000256" key="4">
    <source>
        <dbReference type="ARBA" id="ARBA00022692"/>
    </source>
</evidence>
<keyword evidence="8" id="KW-0406">Ion transport</keyword>
<comment type="caution">
    <text evidence="25">The sequence shown here is derived from an EMBL/GenBank/DDBJ whole genome shotgun (WGS) entry which is preliminary data.</text>
</comment>
<dbReference type="Proteomes" id="UP000828236">
    <property type="component" value="Unassembled WGS sequence"/>
</dbReference>
<dbReference type="FunFam" id="3.40.190.10:FF:000001">
    <property type="entry name" value="Glutamate receptor ionotropic, kainate 2"/>
    <property type="match status" value="1"/>
</dbReference>
<evidence type="ECO:0000256" key="21">
    <source>
        <dbReference type="SAM" id="SignalP"/>
    </source>
</evidence>
<feature type="binding site" evidence="17">
    <location>
        <position position="553"/>
    </location>
    <ligand>
        <name>L-glutamate</name>
        <dbReference type="ChEBI" id="CHEBI:29985"/>
    </ligand>
</feature>
<keyword evidence="14" id="KW-0407">Ion channel</keyword>
<feature type="transmembrane region" description="Helical" evidence="20">
    <location>
        <begin position="598"/>
        <end position="617"/>
    </location>
</feature>
<feature type="site" description="Interaction with the cone snail toxin Con-ikot-ikot" evidence="18">
    <location>
        <position position="527"/>
    </location>
</feature>
<accession>A0A922KW66</accession>
<feature type="site" description="Interaction with the cone snail toxin Con-ikot-ikot" evidence="18">
    <location>
        <position position="819"/>
    </location>
</feature>
<protein>
    <recommendedName>
        <fullName evidence="16">Glutamate receptor 1</fullName>
    </recommendedName>
</protein>
<feature type="domain" description="Ionotropic glutamate receptor C-terminal" evidence="22">
    <location>
        <begin position="468"/>
        <end position="836"/>
    </location>
</feature>
<feature type="disulfide bond" evidence="19">
    <location>
        <begin position="785"/>
        <end position="840"/>
    </location>
</feature>
<dbReference type="FunFam" id="3.40.190.10:FF:000060">
    <property type="entry name" value="Glutamate receptor ionotropic, kainate 1"/>
    <property type="match status" value="1"/>
</dbReference>
<dbReference type="AlphaFoldDB" id="A0A922KW66"/>
<evidence type="ECO:0000259" key="22">
    <source>
        <dbReference type="SMART" id="SM00079"/>
    </source>
</evidence>
<dbReference type="InterPro" id="IPR001320">
    <property type="entry name" value="Iontro_rcpt_C"/>
</dbReference>
<feature type="site" description="Crucial to convey clamshell closure to channel opening" evidence="18">
    <location>
        <position position="703"/>
    </location>
</feature>
<dbReference type="SMART" id="SM00079">
    <property type="entry name" value="PBPe"/>
    <property type="match status" value="1"/>
</dbReference>
<feature type="transmembrane region" description="Helical" evidence="20">
    <location>
        <begin position="675"/>
        <end position="696"/>
    </location>
</feature>
<keyword evidence="7" id="KW-0770">Synapse</keyword>
<reference evidence="24" key="2">
    <citation type="submission" date="2020-06" db="EMBL/GenBank/DDBJ databases">
        <authorList>
            <person name="Ji K."/>
            <person name="Li J."/>
        </authorList>
    </citation>
    <scope>NUCLEOTIDE SEQUENCE</scope>
    <source>
        <strain evidence="24">JKM2019</strain>
        <tissue evidence="24">Whole body</tissue>
    </source>
</reference>
<evidence type="ECO:0000256" key="16">
    <source>
        <dbReference type="ARBA" id="ARBA00072754"/>
    </source>
</evidence>
<dbReference type="InterPro" id="IPR001828">
    <property type="entry name" value="ANF_lig-bd_rcpt"/>
</dbReference>
<dbReference type="InterPro" id="IPR019594">
    <property type="entry name" value="Glu/Gly-bd"/>
</dbReference>
<gene>
    <name evidence="25" type="ORF">DERF_013930</name>
    <name evidence="24" type="ORF">HUG17_0755</name>
</gene>
<dbReference type="Pfam" id="PF10613">
    <property type="entry name" value="Lig_chan-Glu_bd"/>
    <property type="match status" value="1"/>
</dbReference>
<evidence type="ECO:0000256" key="5">
    <source>
        <dbReference type="ARBA" id="ARBA00022729"/>
    </source>
</evidence>
<feature type="binding site" evidence="17">
    <location>
        <position position="558"/>
    </location>
    <ligand>
        <name>L-glutamate</name>
        <dbReference type="ChEBI" id="CHEBI:29985"/>
    </ligand>
</feature>
<comment type="subcellular location">
    <subcellularLocation>
        <location evidence="15">Postsynaptic cell membrane</location>
        <topology evidence="15">Multi-pass membrane protein</topology>
    </subcellularLocation>
</comment>
<keyword evidence="3" id="KW-1003">Cell membrane</keyword>
<dbReference type="Gene3D" id="3.40.190.10">
    <property type="entry name" value="Periplasmic binding protein-like II"/>
    <property type="match status" value="2"/>
</dbReference>
<evidence type="ECO:0000256" key="9">
    <source>
        <dbReference type="ARBA" id="ARBA00023136"/>
    </source>
</evidence>
<reference evidence="24" key="3">
    <citation type="journal article" date="2021" name="World Allergy Organ. J.">
        <title>Chromosome-level assembly of Dermatophagoides farinae genome and transcriptome reveals two novel allergens Der f 37 and Der f 39.</title>
        <authorList>
            <person name="Chen J."/>
            <person name="Cai Z."/>
            <person name="Fan D."/>
            <person name="Hu J."/>
            <person name="Hou Y."/>
            <person name="He Y."/>
            <person name="Zhang Z."/>
            <person name="Zhao Z."/>
            <person name="Gao P."/>
            <person name="Hu W."/>
            <person name="Sun J."/>
            <person name="Li J."/>
            <person name="Ji K."/>
        </authorList>
    </citation>
    <scope>NUCLEOTIDE SEQUENCE</scope>
    <source>
        <strain evidence="24">JKM2019</strain>
    </source>
</reference>
<evidence type="ECO:0000256" key="2">
    <source>
        <dbReference type="ARBA" id="ARBA00022448"/>
    </source>
</evidence>
<keyword evidence="5 21" id="KW-0732">Signal</keyword>
<dbReference type="PRINTS" id="PR00177">
    <property type="entry name" value="NMDARECEPTOR"/>
</dbReference>
<evidence type="ECO:0000313" key="24">
    <source>
        <dbReference type="EMBL" id="KAH7645217.1"/>
    </source>
</evidence>
<evidence type="ECO:0000256" key="15">
    <source>
        <dbReference type="ARBA" id="ARBA00034104"/>
    </source>
</evidence>
<dbReference type="Proteomes" id="UP000790347">
    <property type="component" value="Unassembled WGS sequence"/>
</dbReference>